<feature type="domain" description="Glutamate-ammonia ligase adenylyltransferase repeated" evidence="7">
    <location>
        <begin position="564"/>
        <end position="787"/>
    </location>
</feature>
<dbReference type="InterPro" id="IPR013546">
    <property type="entry name" value="PII_UdlTrfase/GS_AdlTrfase"/>
</dbReference>
<evidence type="ECO:0000259" key="7">
    <source>
        <dbReference type="Pfam" id="PF03710"/>
    </source>
</evidence>
<evidence type="ECO:0000256" key="5">
    <source>
        <dbReference type="ARBA" id="ARBA00022842"/>
    </source>
</evidence>
<keyword evidence="5" id="KW-0460">Magnesium</keyword>
<feature type="domain" description="PII-uridylyltransferase/Glutamine-synthetase adenylyltransferase" evidence="8">
    <location>
        <begin position="322"/>
        <end position="456"/>
    </location>
</feature>
<keyword evidence="9" id="KW-0436">Ligase</keyword>
<keyword evidence="2 9" id="KW-0548">Nucleotidyltransferase</keyword>
<dbReference type="InterPro" id="IPR005190">
    <property type="entry name" value="GlnE_rpt_dom"/>
</dbReference>
<dbReference type="Pfam" id="PF03710">
    <property type="entry name" value="GlnE"/>
    <property type="match status" value="2"/>
</dbReference>
<name>A0A1H3W9H8_9ACTO</name>
<dbReference type="InterPro" id="IPR023057">
    <property type="entry name" value="GlnE"/>
</dbReference>
<evidence type="ECO:0000256" key="6">
    <source>
        <dbReference type="ARBA" id="ARBA00023268"/>
    </source>
</evidence>
<evidence type="ECO:0000256" key="4">
    <source>
        <dbReference type="ARBA" id="ARBA00022840"/>
    </source>
</evidence>
<keyword evidence="3" id="KW-0547">Nucleotide-binding</keyword>
<dbReference type="GO" id="GO:0005829">
    <property type="term" value="C:cytosol"/>
    <property type="evidence" value="ECO:0007669"/>
    <property type="project" value="TreeGrafter"/>
</dbReference>
<dbReference type="NCBIfam" id="NF010707">
    <property type="entry name" value="PRK14109.1"/>
    <property type="match status" value="1"/>
</dbReference>
<keyword evidence="10" id="KW-1185">Reference proteome</keyword>
<dbReference type="GO" id="GO:0016874">
    <property type="term" value="F:ligase activity"/>
    <property type="evidence" value="ECO:0007669"/>
    <property type="project" value="UniProtKB-KW"/>
</dbReference>
<dbReference type="Pfam" id="PF08335">
    <property type="entry name" value="GlnD_UR_UTase"/>
    <property type="match status" value="2"/>
</dbReference>
<feature type="domain" description="PII-uridylyltransferase/Glutamine-synthetase adenylyltransferase" evidence="8">
    <location>
        <begin position="827"/>
        <end position="952"/>
    </location>
</feature>
<keyword evidence="6" id="KW-0511">Multifunctional enzyme</keyword>
<evidence type="ECO:0000256" key="2">
    <source>
        <dbReference type="ARBA" id="ARBA00022695"/>
    </source>
</evidence>
<dbReference type="RefSeq" id="WP_092561381.1">
    <property type="nucleotide sequence ID" value="NZ_FNQV01000002.1"/>
</dbReference>
<dbReference type="Gene3D" id="3.30.460.10">
    <property type="entry name" value="Beta Polymerase, domain 2"/>
    <property type="match status" value="2"/>
</dbReference>
<dbReference type="OrthoDB" id="9759366at2"/>
<dbReference type="SUPFAM" id="SSF81593">
    <property type="entry name" value="Nucleotidyltransferase substrate binding subunit/domain"/>
    <property type="match status" value="2"/>
</dbReference>
<dbReference type="CDD" id="cd05401">
    <property type="entry name" value="NT_GlnE_GlnD_like"/>
    <property type="match status" value="2"/>
</dbReference>
<gene>
    <name evidence="9" type="ORF">SAMN02910418_00347</name>
</gene>
<dbReference type="Gene3D" id="1.20.120.330">
    <property type="entry name" value="Nucleotidyltransferases domain 2"/>
    <property type="match status" value="2"/>
</dbReference>
<dbReference type="GO" id="GO:0000820">
    <property type="term" value="P:regulation of glutamine family amino acid metabolic process"/>
    <property type="evidence" value="ECO:0007669"/>
    <property type="project" value="TreeGrafter"/>
</dbReference>
<proteinExistence type="predicted"/>
<evidence type="ECO:0000256" key="1">
    <source>
        <dbReference type="ARBA" id="ARBA00022679"/>
    </source>
</evidence>
<organism evidence="9 10">
    <name type="scientific">Bowdeniella nasicola</name>
    <dbReference type="NCBI Taxonomy" id="208480"/>
    <lineage>
        <taxon>Bacteria</taxon>
        <taxon>Bacillati</taxon>
        <taxon>Actinomycetota</taxon>
        <taxon>Actinomycetes</taxon>
        <taxon>Actinomycetales</taxon>
        <taxon>Actinomycetaceae</taxon>
        <taxon>Bowdeniella</taxon>
    </lineage>
</organism>
<evidence type="ECO:0000313" key="10">
    <source>
        <dbReference type="Proteomes" id="UP000199288"/>
    </source>
</evidence>
<evidence type="ECO:0000256" key="3">
    <source>
        <dbReference type="ARBA" id="ARBA00022741"/>
    </source>
</evidence>
<protein>
    <submittedName>
        <fullName evidence="9">Glutamate-ammonia-ligase adenylyltransferase</fullName>
    </submittedName>
</protein>
<evidence type="ECO:0000313" key="9">
    <source>
        <dbReference type="EMBL" id="SDZ83745.1"/>
    </source>
</evidence>
<feature type="domain" description="Glutamate-ammonia ligase adenylyltransferase repeated" evidence="7">
    <location>
        <begin position="125"/>
        <end position="300"/>
    </location>
</feature>
<keyword evidence="4" id="KW-0067">ATP-binding</keyword>
<dbReference type="GO" id="GO:0008882">
    <property type="term" value="F:[glutamate-ammonia-ligase] adenylyltransferase activity"/>
    <property type="evidence" value="ECO:0007669"/>
    <property type="project" value="InterPro"/>
</dbReference>
<keyword evidence="1 9" id="KW-0808">Transferase</keyword>
<reference evidence="10" key="1">
    <citation type="submission" date="2016-10" db="EMBL/GenBank/DDBJ databases">
        <authorList>
            <person name="Varghese N."/>
            <person name="Submissions S."/>
        </authorList>
    </citation>
    <scope>NUCLEOTIDE SEQUENCE [LARGE SCALE GENOMIC DNA]</scope>
    <source>
        <strain evidence="10">KPR-1</strain>
    </source>
</reference>
<dbReference type="PANTHER" id="PTHR30621">
    <property type="entry name" value="GLUTAMINE SYNTHETASE ADENYLYLTRANSFERASE"/>
    <property type="match status" value="1"/>
</dbReference>
<accession>A0A1H3W9H8</accession>
<dbReference type="PANTHER" id="PTHR30621:SF0">
    <property type="entry name" value="BIFUNCTIONAL GLUTAMINE SYNTHETASE ADENYLYLTRANSFERASE_ADENYLYL-REMOVING ENZYME"/>
    <property type="match status" value="1"/>
</dbReference>
<dbReference type="GO" id="GO:0005524">
    <property type="term" value="F:ATP binding"/>
    <property type="evidence" value="ECO:0007669"/>
    <property type="project" value="UniProtKB-KW"/>
</dbReference>
<evidence type="ECO:0000259" key="8">
    <source>
        <dbReference type="Pfam" id="PF08335"/>
    </source>
</evidence>
<dbReference type="SUPFAM" id="SSF81301">
    <property type="entry name" value="Nucleotidyltransferase"/>
    <property type="match status" value="2"/>
</dbReference>
<sequence>MSERAPYLASFAARARLSDPARAERLAAALGRALGRTDRAFDDDLAEDLAHAADPDGALVELVQLAEAHPEQLGALWREPGPRALLAALLGASRAMSAITLRHPDVLATLAAPSLTAAVDLGEPGNATELRAAYYRRLFEIAAADIAAGTPDAMPDVARAMSELVTATLRAALELARAKHPEADCVPVAIIAMGKLGGGELNYISDVDLIPITDTDEAGLALATTLVRHTFEICTAPDGPEPPLWPIDTALRPEGKDGPLVKTLAAHRAYYTRWAHTWEFQALLKARPIAGDPELMERYEREIWPLAFGAVERDGFVADTQAMRRRVQASISPRDKDRHIKLGPGGLRDVEFTVQLLQLVHGRTDETLRVRSTIDAIAALAAGGYIGREAAAELTACYTFERTLEHRIQLHRLRRSHTLPTAPADQVRLSRLLGVSDIAEQWEAVRRRVRTLHEAIFYRPLLPATAQLSADDLSLSPAAARERLIGIGYRDPAAAQRHIEALTSGISRRAAIQRQLLPVLLSWFAAGPDPDGGLLAFRRLSDELGTTHWYLGLLRDESDVALTLAHLLSRSRYIGEHIVAVPTAVTWLAEAERRAARTREELAAEAEAIFARHEDAATRALLLRRMRQRELLRAAMSDVIEGISTTRQEAITDVADVIVDYAMRAARDDFAGVHGRQVGGSLAIIAMGRMGGREMSYSSDADTVVIYEDMTAADATWLVTRWRSLLADPAEAPPLAVDLALRPEGKSGALTRSADSYLDYLAGRCEAWERHALIRARILAAPPALEERLRAGIDAARYRVGGPSPADLRQIRRLKARMETERLPRGVAPARHVKLGPGGLADVEWAIQLIQLRYGADEPALRTTSTKAAIAAASELGYLSTEEAERLLAAWRMASHIRAGATLALRRSGDAIDVIPADAHERSLIGGLVGPEVTERDEFDEQWARRARRARAVAEPAMYGEG</sequence>
<dbReference type="EMBL" id="FNQV01000002">
    <property type="protein sequence ID" value="SDZ83745.1"/>
    <property type="molecule type" value="Genomic_DNA"/>
</dbReference>
<dbReference type="InterPro" id="IPR043519">
    <property type="entry name" value="NT_sf"/>
</dbReference>
<dbReference type="AlphaFoldDB" id="A0A1H3W9H8"/>
<dbReference type="Proteomes" id="UP000199288">
    <property type="component" value="Unassembled WGS sequence"/>
</dbReference>